<proteinExistence type="predicted"/>
<name>A0AAV3QH91_LITER</name>
<keyword evidence="2" id="KW-1185">Reference proteome</keyword>
<comment type="caution">
    <text evidence="1">The sequence shown here is derived from an EMBL/GenBank/DDBJ whole genome shotgun (WGS) entry which is preliminary data.</text>
</comment>
<organism evidence="1 2">
    <name type="scientific">Lithospermum erythrorhizon</name>
    <name type="common">Purple gromwell</name>
    <name type="synonym">Lithospermum officinale var. erythrorhizon</name>
    <dbReference type="NCBI Taxonomy" id="34254"/>
    <lineage>
        <taxon>Eukaryota</taxon>
        <taxon>Viridiplantae</taxon>
        <taxon>Streptophyta</taxon>
        <taxon>Embryophyta</taxon>
        <taxon>Tracheophyta</taxon>
        <taxon>Spermatophyta</taxon>
        <taxon>Magnoliopsida</taxon>
        <taxon>eudicotyledons</taxon>
        <taxon>Gunneridae</taxon>
        <taxon>Pentapetalae</taxon>
        <taxon>asterids</taxon>
        <taxon>lamiids</taxon>
        <taxon>Boraginales</taxon>
        <taxon>Boraginaceae</taxon>
        <taxon>Boraginoideae</taxon>
        <taxon>Lithospermeae</taxon>
        <taxon>Lithospermum</taxon>
    </lineage>
</organism>
<sequence>MTTPLTGFIGHSVYPKGIANLDFMVGPGDKKIHDQSIVHYPGYPGFGGRHVPIRKRPGYVIRRRFLLWDKRQERQRSVVENHPEVMIIRGEVQEQNDNSPKERESIRKPVPHEEVVNVPFADHEPEKTFRMRTMLEENQKEGLIQLIREYKDIFAWGPEYMSGIDTSVALH</sequence>
<gene>
    <name evidence="1" type="ORF">LIER_18120</name>
</gene>
<dbReference type="EMBL" id="BAABME010004313">
    <property type="protein sequence ID" value="GAA0161913.1"/>
    <property type="molecule type" value="Genomic_DNA"/>
</dbReference>
<dbReference type="Proteomes" id="UP001454036">
    <property type="component" value="Unassembled WGS sequence"/>
</dbReference>
<evidence type="ECO:0000313" key="1">
    <source>
        <dbReference type="EMBL" id="GAA0161913.1"/>
    </source>
</evidence>
<protein>
    <submittedName>
        <fullName evidence="1">Uncharacterized protein</fullName>
    </submittedName>
</protein>
<dbReference type="AlphaFoldDB" id="A0AAV3QH91"/>
<reference evidence="1 2" key="1">
    <citation type="submission" date="2024-01" db="EMBL/GenBank/DDBJ databases">
        <title>The complete chloroplast genome sequence of Lithospermum erythrorhizon: insights into the phylogenetic relationship among Boraginaceae species and the maternal lineages of purple gromwells.</title>
        <authorList>
            <person name="Okada T."/>
            <person name="Watanabe K."/>
        </authorList>
    </citation>
    <scope>NUCLEOTIDE SEQUENCE [LARGE SCALE GENOMIC DNA]</scope>
</reference>
<evidence type="ECO:0000313" key="2">
    <source>
        <dbReference type="Proteomes" id="UP001454036"/>
    </source>
</evidence>
<accession>A0AAV3QH91</accession>